<evidence type="ECO:0000256" key="3">
    <source>
        <dbReference type="ARBA" id="ARBA00022705"/>
    </source>
</evidence>
<dbReference type="Pfam" id="PF00717">
    <property type="entry name" value="Peptidase_S24"/>
    <property type="match status" value="1"/>
</dbReference>
<dbReference type="InterPro" id="IPR036286">
    <property type="entry name" value="LexA/Signal_pep-like_sf"/>
</dbReference>
<dbReference type="CDD" id="cd06529">
    <property type="entry name" value="S24_LexA-like"/>
    <property type="match status" value="1"/>
</dbReference>
<evidence type="ECO:0000256" key="9">
    <source>
        <dbReference type="ARBA" id="ARBA00023163"/>
    </source>
</evidence>
<dbReference type="Gene3D" id="2.10.109.10">
    <property type="entry name" value="Umud Fragment, subunit A"/>
    <property type="match status" value="1"/>
</dbReference>
<keyword evidence="7" id="KW-0805">Transcription regulation</keyword>
<reference evidence="15 16" key="1">
    <citation type="submission" date="2017-10" db="EMBL/GenBank/DDBJ databases">
        <title>Whole genome sequencing of members of genus Pseudoxanthomonas.</title>
        <authorList>
            <person name="Kumar S."/>
            <person name="Bansal K."/>
            <person name="Kaur A."/>
            <person name="Patil P."/>
            <person name="Sharma S."/>
            <person name="Patil P.B."/>
        </authorList>
    </citation>
    <scope>NUCLEOTIDE SEQUENCE [LARGE SCALE GENOMIC DNA]</scope>
    <source>
        <strain evidence="15 16">DSM 17801</strain>
    </source>
</reference>
<dbReference type="InterPro" id="IPR036388">
    <property type="entry name" value="WH-like_DNA-bd_sf"/>
</dbReference>
<gene>
    <name evidence="15" type="primary">lexA</name>
    <name evidence="15" type="ORF">CSC65_13650</name>
</gene>
<dbReference type="Pfam" id="PF01726">
    <property type="entry name" value="LexA_DNA_bind"/>
    <property type="match status" value="1"/>
</dbReference>
<keyword evidence="10" id="KW-0234">DNA repair</keyword>
<evidence type="ECO:0000256" key="8">
    <source>
        <dbReference type="ARBA" id="ARBA00023125"/>
    </source>
</evidence>
<keyword evidence="3" id="KW-0235">DNA replication</keyword>
<evidence type="ECO:0000259" key="14">
    <source>
        <dbReference type="Pfam" id="PF01726"/>
    </source>
</evidence>
<dbReference type="InterPro" id="IPR015927">
    <property type="entry name" value="Peptidase_S24_S26A/B/C"/>
</dbReference>
<dbReference type="InterPro" id="IPR039418">
    <property type="entry name" value="LexA-like"/>
</dbReference>
<name>A0ABQ6Z4P6_9GAMM</name>
<keyword evidence="9" id="KW-0804">Transcription</keyword>
<keyword evidence="5 12" id="KW-0378">Hydrolase</keyword>
<dbReference type="InterPro" id="IPR006197">
    <property type="entry name" value="Peptidase_S24_LexA"/>
</dbReference>
<comment type="caution">
    <text evidence="15">The sequence shown here is derived from an EMBL/GenBank/DDBJ whole genome shotgun (WGS) entry which is preliminary data.</text>
</comment>
<proteinExistence type="inferred from homology"/>
<evidence type="ECO:0000313" key="15">
    <source>
        <dbReference type="EMBL" id="KAF1692858.1"/>
    </source>
</evidence>
<keyword evidence="8" id="KW-0238">DNA-binding</keyword>
<keyword evidence="2" id="KW-0678">Repressor</keyword>
<dbReference type="SUPFAM" id="SSF51306">
    <property type="entry name" value="LexA/Signal peptidase"/>
    <property type="match status" value="1"/>
</dbReference>
<evidence type="ECO:0000256" key="10">
    <source>
        <dbReference type="ARBA" id="ARBA00023204"/>
    </source>
</evidence>
<dbReference type="InterPro" id="IPR006200">
    <property type="entry name" value="LexA"/>
</dbReference>
<keyword evidence="4" id="KW-0227">DNA damage</keyword>
<keyword evidence="16" id="KW-1185">Reference proteome</keyword>
<feature type="domain" description="LexA repressor DNA-binding" evidence="14">
    <location>
        <begin position="16"/>
        <end position="73"/>
    </location>
</feature>
<dbReference type="EMBL" id="PDWN01000014">
    <property type="protein sequence ID" value="KAF1692858.1"/>
    <property type="molecule type" value="Genomic_DNA"/>
</dbReference>
<dbReference type="Gene3D" id="1.10.10.10">
    <property type="entry name" value="Winged helix-like DNA-binding domain superfamily/Winged helix DNA-binding domain"/>
    <property type="match status" value="1"/>
</dbReference>
<keyword evidence="11" id="KW-0742">SOS response</keyword>
<dbReference type="InterPro" id="IPR006199">
    <property type="entry name" value="LexA_DNA-bd_dom"/>
</dbReference>
<keyword evidence="6 12" id="KW-0068">Autocatalytic cleavage</keyword>
<dbReference type="Proteomes" id="UP000788419">
    <property type="component" value="Unassembled WGS sequence"/>
</dbReference>
<evidence type="ECO:0000259" key="13">
    <source>
        <dbReference type="Pfam" id="PF00717"/>
    </source>
</evidence>
<organism evidence="15 16">
    <name type="scientific">Pseudoxanthomonas daejeonensis</name>
    <dbReference type="NCBI Taxonomy" id="266062"/>
    <lineage>
        <taxon>Bacteria</taxon>
        <taxon>Pseudomonadati</taxon>
        <taxon>Pseudomonadota</taxon>
        <taxon>Gammaproteobacteria</taxon>
        <taxon>Lysobacterales</taxon>
        <taxon>Lysobacteraceae</taxon>
        <taxon>Pseudoxanthomonas</taxon>
    </lineage>
</organism>
<evidence type="ECO:0000313" key="16">
    <source>
        <dbReference type="Proteomes" id="UP000788419"/>
    </source>
</evidence>
<dbReference type="SUPFAM" id="SSF46785">
    <property type="entry name" value="Winged helix' DNA-binding domain"/>
    <property type="match status" value="1"/>
</dbReference>
<evidence type="ECO:0000256" key="4">
    <source>
        <dbReference type="ARBA" id="ARBA00022763"/>
    </source>
</evidence>
<dbReference type="InterPro" id="IPR050077">
    <property type="entry name" value="LexA_repressor"/>
</dbReference>
<dbReference type="PANTHER" id="PTHR33516:SF2">
    <property type="entry name" value="LEXA REPRESSOR-RELATED"/>
    <property type="match status" value="1"/>
</dbReference>
<accession>A0ABQ6Z4P6</accession>
<comment type="similarity">
    <text evidence="1 12">Belongs to the peptidase S24 family.</text>
</comment>
<evidence type="ECO:0000256" key="7">
    <source>
        <dbReference type="ARBA" id="ARBA00023015"/>
    </source>
</evidence>
<sequence>MYTMSPADVPPTLPPQRAAVLAFLRAELAAGRAPSLAEIALAFGFASRNAAQKHVQALLAEGLLEQAPGQKRGLRLPGGGADLLPLPVLGRVAAGTPISAEGMARSGMLAGAGFTDPDSQLWLDRRLFSPRPDYLLRVQGDSMIDDGILDGDLVGVHRTPEARDGQTVVARIDGELTIKRLQRMRRTIRLLPRNPVHAPIEVEPGQDFAIEGVYCGLVRKG</sequence>
<evidence type="ECO:0000256" key="12">
    <source>
        <dbReference type="RuleBase" id="RU003991"/>
    </source>
</evidence>
<dbReference type="PANTHER" id="PTHR33516">
    <property type="entry name" value="LEXA REPRESSOR"/>
    <property type="match status" value="1"/>
</dbReference>
<evidence type="ECO:0000256" key="1">
    <source>
        <dbReference type="ARBA" id="ARBA00007484"/>
    </source>
</evidence>
<dbReference type="NCBIfam" id="TIGR00498">
    <property type="entry name" value="lexA"/>
    <property type="match status" value="1"/>
</dbReference>
<evidence type="ECO:0000256" key="5">
    <source>
        <dbReference type="ARBA" id="ARBA00022801"/>
    </source>
</evidence>
<evidence type="ECO:0000256" key="11">
    <source>
        <dbReference type="ARBA" id="ARBA00023236"/>
    </source>
</evidence>
<protein>
    <submittedName>
        <fullName evidence="15">Repressor LexA</fullName>
    </submittedName>
</protein>
<dbReference type="InterPro" id="IPR036390">
    <property type="entry name" value="WH_DNA-bd_sf"/>
</dbReference>
<feature type="domain" description="Peptidase S24/S26A/S26B/S26C" evidence="13">
    <location>
        <begin position="87"/>
        <end position="214"/>
    </location>
</feature>
<dbReference type="PRINTS" id="PR00726">
    <property type="entry name" value="LEXASERPTASE"/>
</dbReference>
<evidence type="ECO:0000256" key="6">
    <source>
        <dbReference type="ARBA" id="ARBA00022813"/>
    </source>
</evidence>
<evidence type="ECO:0000256" key="2">
    <source>
        <dbReference type="ARBA" id="ARBA00022491"/>
    </source>
</evidence>